<keyword evidence="7" id="KW-0233">DNA recombination</keyword>
<dbReference type="Pfam" id="PF12320">
    <property type="entry name" value="SbcD_C"/>
    <property type="match status" value="1"/>
</dbReference>
<dbReference type="GO" id="GO:0008408">
    <property type="term" value="F:3'-5' exonuclease activity"/>
    <property type="evidence" value="ECO:0007669"/>
    <property type="project" value="InterPro"/>
</dbReference>
<dbReference type="PANTHER" id="PTHR30337:SF0">
    <property type="entry name" value="NUCLEASE SBCCD SUBUNIT D"/>
    <property type="match status" value="1"/>
</dbReference>
<evidence type="ECO:0000259" key="9">
    <source>
        <dbReference type="Pfam" id="PF12320"/>
    </source>
</evidence>
<evidence type="ECO:0000256" key="4">
    <source>
        <dbReference type="ARBA" id="ARBA00022722"/>
    </source>
</evidence>
<dbReference type="PANTHER" id="PTHR30337">
    <property type="entry name" value="COMPONENT OF ATP-DEPENDENT DSDNA EXONUCLEASE"/>
    <property type="match status" value="1"/>
</dbReference>
<keyword evidence="7" id="KW-0255">Endonuclease</keyword>
<comment type="caution">
    <text evidence="10">The sequence shown here is derived from an EMBL/GenBank/DDBJ whole genome shotgun (WGS) entry which is preliminary data.</text>
</comment>
<dbReference type="InterPro" id="IPR004593">
    <property type="entry name" value="SbcD"/>
</dbReference>
<dbReference type="GO" id="GO:0006310">
    <property type="term" value="P:DNA recombination"/>
    <property type="evidence" value="ECO:0007669"/>
    <property type="project" value="UniProtKB-KW"/>
</dbReference>
<evidence type="ECO:0000259" key="8">
    <source>
        <dbReference type="Pfam" id="PF00149"/>
    </source>
</evidence>
<evidence type="ECO:0000256" key="7">
    <source>
        <dbReference type="RuleBase" id="RU363069"/>
    </source>
</evidence>
<dbReference type="AlphaFoldDB" id="A0A9D2NQ29"/>
<comment type="similarity">
    <text evidence="1 7">Belongs to the SbcD family.</text>
</comment>
<dbReference type="Pfam" id="PF00149">
    <property type="entry name" value="Metallophos"/>
    <property type="match status" value="1"/>
</dbReference>
<gene>
    <name evidence="7" type="primary">sbcD</name>
    <name evidence="10" type="ORF">H9702_04595</name>
</gene>
<protein>
    <recommendedName>
        <fullName evidence="3 7">Nuclease SbcCD subunit D</fullName>
    </recommendedName>
</protein>
<keyword evidence="5 7" id="KW-0378">Hydrolase</keyword>
<reference evidence="10" key="1">
    <citation type="journal article" date="2021" name="PeerJ">
        <title>Extensive microbial diversity within the chicken gut microbiome revealed by metagenomics and culture.</title>
        <authorList>
            <person name="Gilroy R."/>
            <person name="Ravi A."/>
            <person name="Getino M."/>
            <person name="Pursley I."/>
            <person name="Horton D.L."/>
            <person name="Alikhan N.F."/>
            <person name="Baker D."/>
            <person name="Gharbi K."/>
            <person name="Hall N."/>
            <person name="Watson M."/>
            <person name="Adriaenssens E.M."/>
            <person name="Foster-Nyarko E."/>
            <person name="Jarju S."/>
            <person name="Secka A."/>
            <person name="Antonio M."/>
            <person name="Oren A."/>
            <person name="Chaudhuri R.R."/>
            <person name="La Ragione R."/>
            <person name="Hildebrand F."/>
            <person name="Pallen M.J."/>
        </authorList>
    </citation>
    <scope>NUCLEOTIDE SEQUENCE</scope>
    <source>
        <strain evidence="10">CHK187-11901</strain>
    </source>
</reference>
<comment type="subunit">
    <text evidence="2 7">Heterodimer of SbcC and SbcD.</text>
</comment>
<proteinExistence type="inferred from homology"/>
<accession>A0A9D2NQ29</accession>
<dbReference type="GO" id="GO:0006260">
    <property type="term" value="P:DNA replication"/>
    <property type="evidence" value="ECO:0007669"/>
    <property type="project" value="UniProtKB-KW"/>
</dbReference>
<dbReference type="InterPro" id="IPR004843">
    <property type="entry name" value="Calcineurin-like_PHP"/>
</dbReference>
<evidence type="ECO:0000256" key="6">
    <source>
        <dbReference type="ARBA" id="ARBA00022839"/>
    </source>
</evidence>
<sequence length="375" mass="42405">MKFLHLGDLHLGKVVHQYSMLEDQRQLLDQVCACAESEHADAVIIAGDVYDRHLPPEEAVNLLDDFLTELTARGLEVFMIAGNHDSRMRLRFGSRLLSAKGLHIACDPQDALRPITMRDAWGELHVWMLPFIKPVYVRSFLDREIEGWQDAVSAMIAAMEIDQQARNVLIAHQFVAGAQTCDSEQAAMVGGVDQIAVSTFAAFDYVALGHLHSPQQVGRPHVRYSGSLMKYSFSEAAQHKQMVFADLREKGEIKLSFVPFQLPHDMRILRGTYDELAASGHEDAHREDYLRIILTDEEPVPDALARLRTVYPHIMELEYDNIRTSLQQQVESKVKERGAMELMAELYALQNNQPLSDKQRDCLRALLEASEEGEA</sequence>
<dbReference type="InterPro" id="IPR050535">
    <property type="entry name" value="DNA_Repair-Maintenance_Comp"/>
</dbReference>
<feature type="domain" description="Calcineurin-like phosphoesterase" evidence="8">
    <location>
        <begin position="1"/>
        <end position="97"/>
    </location>
</feature>
<keyword evidence="7" id="KW-0235">DNA replication</keyword>
<comment type="function">
    <text evidence="7">SbcCD cleaves DNA hairpin structures. These structures can inhibit DNA replication and are intermediates in certain DNA recombination reactions. The complex acts as a 3'-&gt;5' double strand exonuclease that can open hairpins. It also has a 5' single-strand endonuclease activity.</text>
</comment>
<feature type="domain" description="Nuclease SbcCD subunit D C-terminal" evidence="9">
    <location>
        <begin position="263"/>
        <end position="350"/>
    </location>
</feature>
<dbReference type="InterPro" id="IPR029052">
    <property type="entry name" value="Metallo-depent_PP-like"/>
</dbReference>
<evidence type="ECO:0000313" key="11">
    <source>
        <dbReference type="Proteomes" id="UP000823896"/>
    </source>
</evidence>
<dbReference type="EMBL" id="DWWM01000027">
    <property type="protein sequence ID" value="HJC36392.1"/>
    <property type="molecule type" value="Genomic_DNA"/>
</dbReference>
<reference evidence="10" key="2">
    <citation type="submission" date="2021-04" db="EMBL/GenBank/DDBJ databases">
        <authorList>
            <person name="Gilroy R."/>
        </authorList>
    </citation>
    <scope>NUCLEOTIDE SEQUENCE</scope>
    <source>
        <strain evidence="10">CHK187-11901</strain>
    </source>
</reference>
<dbReference type="InterPro" id="IPR041796">
    <property type="entry name" value="Mre11_N"/>
</dbReference>
<evidence type="ECO:0000313" key="10">
    <source>
        <dbReference type="EMBL" id="HJC36392.1"/>
    </source>
</evidence>
<name>A0A9D2NQ29_9FIRM</name>
<dbReference type="SUPFAM" id="SSF56300">
    <property type="entry name" value="Metallo-dependent phosphatases"/>
    <property type="match status" value="1"/>
</dbReference>
<dbReference type="GO" id="GO:0004519">
    <property type="term" value="F:endonuclease activity"/>
    <property type="evidence" value="ECO:0007669"/>
    <property type="project" value="UniProtKB-KW"/>
</dbReference>
<evidence type="ECO:0000256" key="1">
    <source>
        <dbReference type="ARBA" id="ARBA00010555"/>
    </source>
</evidence>
<evidence type="ECO:0000256" key="2">
    <source>
        <dbReference type="ARBA" id="ARBA00011322"/>
    </source>
</evidence>
<dbReference type="InterPro" id="IPR026843">
    <property type="entry name" value="SbcD_C"/>
</dbReference>
<keyword evidence="4 7" id="KW-0540">Nuclease</keyword>
<dbReference type="CDD" id="cd00840">
    <property type="entry name" value="MPP_Mre11_N"/>
    <property type="match status" value="1"/>
</dbReference>
<organism evidence="10 11">
    <name type="scientific">Candidatus Merdibacter merdavium</name>
    <dbReference type="NCBI Taxonomy" id="2838692"/>
    <lineage>
        <taxon>Bacteria</taxon>
        <taxon>Bacillati</taxon>
        <taxon>Bacillota</taxon>
        <taxon>Erysipelotrichia</taxon>
        <taxon>Erysipelotrichales</taxon>
        <taxon>Erysipelotrichaceae</taxon>
        <taxon>Merdibacter</taxon>
    </lineage>
</organism>
<dbReference type="Gene3D" id="3.60.21.10">
    <property type="match status" value="1"/>
</dbReference>
<dbReference type="NCBIfam" id="TIGR00619">
    <property type="entry name" value="sbcd"/>
    <property type="match status" value="1"/>
</dbReference>
<dbReference type="Proteomes" id="UP000823896">
    <property type="component" value="Unassembled WGS sequence"/>
</dbReference>
<evidence type="ECO:0000256" key="5">
    <source>
        <dbReference type="ARBA" id="ARBA00022801"/>
    </source>
</evidence>
<evidence type="ECO:0000256" key="3">
    <source>
        <dbReference type="ARBA" id="ARBA00013365"/>
    </source>
</evidence>
<keyword evidence="6 7" id="KW-0269">Exonuclease</keyword>